<dbReference type="InterPro" id="IPR052917">
    <property type="entry name" value="Stress-Dev_Protein"/>
</dbReference>
<dbReference type="Proteomes" id="UP001580928">
    <property type="component" value="Unassembled WGS sequence"/>
</dbReference>
<dbReference type="PANTHER" id="PTHR34818:SF1">
    <property type="entry name" value="PROTEIN BLI-3"/>
    <property type="match status" value="1"/>
</dbReference>
<accession>A0ABV5C9I1</accession>
<dbReference type="InterPro" id="IPR012349">
    <property type="entry name" value="Split_barrel_FMN-bd"/>
</dbReference>
<evidence type="ECO:0000313" key="2">
    <source>
        <dbReference type="EMBL" id="MFB5944202.1"/>
    </source>
</evidence>
<proteinExistence type="predicted"/>
<name>A0ABV5C9I1_9SPHI</name>
<keyword evidence="3" id="KW-1185">Reference proteome</keyword>
<comment type="caution">
    <text evidence="2">The sequence shown here is derived from an EMBL/GenBank/DDBJ whole genome shotgun (WGS) entry which is preliminary data.</text>
</comment>
<dbReference type="InterPro" id="IPR038725">
    <property type="entry name" value="YdaG_split_barrel_FMN-bd"/>
</dbReference>
<dbReference type="Pfam" id="PF16242">
    <property type="entry name" value="Pyrid_ox_like"/>
    <property type="match status" value="1"/>
</dbReference>
<dbReference type="PANTHER" id="PTHR34818">
    <property type="entry name" value="PROTEIN BLI-3"/>
    <property type="match status" value="1"/>
</dbReference>
<dbReference type="RefSeq" id="WP_375555783.1">
    <property type="nucleotide sequence ID" value="NZ_JBBVGT010000001.1"/>
</dbReference>
<dbReference type="Gene3D" id="2.30.110.10">
    <property type="entry name" value="Electron Transport, Fmn-binding Protein, Chain A"/>
    <property type="match status" value="1"/>
</dbReference>
<evidence type="ECO:0000259" key="1">
    <source>
        <dbReference type="Pfam" id="PF16242"/>
    </source>
</evidence>
<evidence type="ECO:0000313" key="3">
    <source>
        <dbReference type="Proteomes" id="UP001580928"/>
    </source>
</evidence>
<dbReference type="SUPFAM" id="SSF50475">
    <property type="entry name" value="FMN-binding split barrel"/>
    <property type="match status" value="1"/>
</dbReference>
<protein>
    <submittedName>
        <fullName evidence="2">Pyridoxamine 5'-phosphate oxidase family protein</fullName>
    </submittedName>
</protein>
<dbReference type="EMBL" id="JBBVGT010000001">
    <property type="protein sequence ID" value="MFB5944202.1"/>
    <property type="molecule type" value="Genomic_DNA"/>
</dbReference>
<sequence>MSEENLYNQVAIDKLKGLVDEIEIGMLATYPANSKYIHSVPMSHQEVDEQGNIWFLFSSESETFQHIEHDSNTSLLYSDADNYSFLSINGTAEINKDRTRIEKYWNKMVEGWFDRGIDDPRVRVLKIIPNEAHYWETKSNKLVTLFKVASRAITGKDIDTGEQGDLNL</sequence>
<feature type="domain" description="General stress protein FMN-binding split barrel" evidence="1">
    <location>
        <begin position="12"/>
        <end position="159"/>
    </location>
</feature>
<gene>
    <name evidence="2" type="ORF">WKR92_00010</name>
</gene>
<reference evidence="2 3" key="1">
    <citation type="submission" date="2024-04" db="EMBL/GenBank/DDBJ databases">
        <title>Albibacterium profundi sp. nov., isolated from sediment of the Challenger Deep of Mariana Trench.</title>
        <authorList>
            <person name="Wang Y."/>
        </authorList>
    </citation>
    <scope>NUCLEOTIDE SEQUENCE [LARGE SCALE GENOMIC DNA]</scope>
    <source>
        <strain evidence="2 3">RHL897</strain>
    </source>
</reference>
<organism evidence="2 3">
    <name type="scientific">Albibacterium profundi</name>
    <dbReference type="NCBI Taxonomy" id="3134906"/>
    <lineage>
        <taxon>Bacteria</taxon>
        <taxon>Pseudomonadati</taxon>
        <taxon>Bacteroidota</taxon>
        <taxon>Sphingobacteriia</taxon>
        <taxon>Sphingobacteriales</taxon>
        <taxon>Sphingobacteriaceae</taxon>
        <taxon>Albibacterium</taxon>
    </lineage>
</organism>